<feature type="region of interest" description="Disordered" evidence="1">
    <location>
        <begin position="1"/>
        <end position="56"/>
    </location>
</feature>
<keyword evidence="3" id="KW-1185">Reference proteome</keyword>
<proteinExistence type="predicted"/>
<name>A0A540X341_9BACT</name>
<sequence length="266" mass="28326">MKVDAEAPADSTPTKQRPDAERFQRALQEAPQRSAALPASRPPATLAPVRAPAPTLRAPPRAEALIAARATSPVLATTRGALASPERLAVTRQAMHAESSRLGSVRGEAQASNQERTEHRLTDLLARELSREPRVPTSPPLKTESVLAPPEAPRLAASPESTGTEGRMPATGAGSAARSEASPTSRVDSALELIERIEVFVKSQRPALSISVRGTLDATVEVERTGPREVVLRIQGHHGPVPTRDVARLRDALEARGLKLRSLRAG</sequence>
<dbReference type="EMBL" id="VIFM01000038">
    <property type="protein sequence ID" value="TQF15682.1"/>
    <property type="molecule type" value="Genomic_DNA"/>
</dbReference>
<reference evidence="2 3" key="1">
    <citation type="submission" date="2019-06" db="EMBL/GenBank/DDBJ databases">
        <authorList>
            <person name="Livingstone P."/>
            <person name="Whitworth D."/>
        </authorList>
    </citation>
    <scope>NUCLEOTIDE SEQUENCE [LARGE SCALE GENOMIC DNA]</scope>
    <source>
        <strain evidence="2 3">AM401</strain>
    </source>
</reference>
<organism evidence="2 3">
    <name type="scientific">Myxococcus llanfairpwllgwyngyllgogerychwyrndrobwllllantysiliogogogochensis</name>
    <dbReference type="NCBI Taxonomy" id="2590453"/>
    <lineage>
        <taxon>Bacteria</taxon>
        <taxon>Pseudomonadati</taxon>
        <taxon>Myxococcota</taxon>
        <taxon>Myxococcia</taxon>
        <taxon>Myxococcales</taxon>
        <taxon>Cystobacterineae</taxon>
        <taxon>Myxococcaceae</taxon>
        <taxon>Myxococcus</taxon>
    </lineage>
</organism>
<comment type="caution">
    <text evidence="2">The sequence shown here is derived from an EMBL/GenBank/DDBJ whole genome shotgun (WGS) entry which is preliminary data.</text>
</comment>
<feature type="compositionally biased region" description="Basic and acidic residues" evidence="1">
    <location>
        <begin position="115"/>
        <end position="134"/>
    </location>
</feature>
<dbReference type="AlphaFoldDB" id="A0A540X341"/>
<feature type="compositionally biased region" description="Low complexity" evidence="1">
    <location>
        <begin position="30"/>
        <end position="56"/>
    </location>
</feature>
<dbReference type="RefSeq" id="WP_141642667.1">
    <property type="nucleotide sequence ID" value="NZ_VIFM01000038.1"/>
</dbReference>
<feature type="region of interest" description="Disordered" evidence="1">
    <location>
        <begin position="92"/>
        <end position="186"/>
    </location>
</feature>
<accession>A0A540X341</accession>
<gene>
    <name evidence="2" type="ORF">FJV41_12410</name>
</gene>
<evidence type="ECO:0000256" key="1">
    <source>
        <dbReference type="SAM" id="MobiDB-lite"/>
    </source>
</evidence>
<dbReference type="OrthoDB" id="5382573at2"/>
<protein>
    <submittedName>
        <fullName evidence="2">Uncharacterized protein</fullName>
    </submittedName>
</protein>
<evidence type="ECO:0000313" key="3">
    <source>
        <dbReference type="Proteomes" id="UP000315369"/>
    </source>
</evidence>
<dbReference type="Proteomes" id="UP000315369">
    <property type="component" value="Unassembled WGS sequence"/>
</dbReference>
<evidence type="ECO:0000313" key="2">
    <source>
        <dbReference type="EMBL" id="TQF15682.1"/>
    </source>
</evidence>